<name>A0A1S7LIK2_MAGMO</name>
<proteinExistence type="predicted"/>
<protein>
    <submittedName>
        <fullName evidence="1">Uncharacterized protein</fullName>
    </submittedName>
</protein>
<dbReference type="AlphaFoldDB" id="A0A1S7LIK2"/>
<evidence type="ECO:0000313" key="1">
    <source>
        <dbReference type="EMBL" id="CRH05681.1"/>
    </source>
</evidence>
<accession>A0A1S7LIK2</accession>
<gene>
    <name evidence="1" type="ORF">MAGMO_1493</name>
</gene>
<reference evidence="1" key="1">
    <citation type="submission" date="2015-04" db="EMBL/GenBank/DDBJ databases">
        <authorList>
            <person name="Syromyatnikov M.Y."/>
            <person name="Popov V.N."/>
        </authorList>
    </citation>
    <scope>NUCLEOTIDE SEQUENCE</scope>
    <source>
        <strain evidence="1">MO-1</strain>
    </source>
</reference>
<organism evidence="1">
    <name type="scientific">Magnetococcus massalia (strain MO-1)</name>
    <dbReference type="NCBI Taxonomy" id="451514"/>
    <lineage>
        <taxon>Bacteria</taxon>
        <taxon>Pseudomonadati</taxon>
        <taxon>Pseudomonadota</taxon>
        <taxon>Magnetococcia</taxon>
        <taxon>Magnetococcales</taxon>
        <taxon>Magnetococcaceae</taxon>
        <taxon>Magnetococcus</taxon>
    </lineage>
</organism>
<dbReference type="EMBL" id="LO017727">
    <property type="protein sequence ID" value="CRH05681.1"/>
    <property type="molecule type" value="Genomic_DNA"/>
</dbReference>
<sequence>MGEQLANNMATAANPKPLPNSEWCIKVPSRLLRKVPLPAGSVCKQIKPHLPATLKDHTVTFNELVAL</sequence>